<dbReference type="AlphaFoldDB" id="A0A8H4GHB8"/>
<dbReference type="OrthoDB" id="5979581at2759"/>
<dbReference type="PANTHER" id="PTHR24055">
    <property type="entry name" value="MITOGEN-ACTIVATED PROTEIN KINASE"/>
    <property type="match status" value="1"/>
</dbReference>
<sequence>MACTGPIVALKILKAEASKNNSELAMLLRLSDPSLQHPGKGHIIELLDYFEHHGPNGTHLCLVLPAMVSDATAMTVNGRPHQAADVRSISEQILSGLDLLHTLGIIHCVDDSAPEYLLPTQRPRGNLDDVDFSKLDVKIGDLCGAVCGPQHDQKPATPTSLRAPELIRKNTWDAGIDIWALGCLIFELATNEPLFPLGTFGLTAEEVDQQHINLISRLLGEDGHLHEDFTKHLTDRLPPDFGVENMQRLASFLWSMLRPDPRTRMSTTELLKHPFLIEAS</sequence>
<reference evidence="5" key="2">
    <citation type="submission" date="2020-04" db="EMBL/GenBank/DDBJ databases">
        <authorList>
            <person name="Santos R.A.C."/>
            <person name="Steenwyk J.L."/>
            <person name="Rivero-Menendez O."/>
            <person name="Mead M.E."/>
            <person name="Silva L.P."/>
            <person name="Bastos R.W."/>
            <person name="Alastruey-Izquierdo A."/>
            <person name="Goldman G.H."/>
            <person name="Rokas A."/>
        </authorList>
    </citation>
    <scope>NUCLEOTIDE SEQUENCE</scope>
    <source>
        <strain evidence="5">CNM-CM6805</strain>
    </source>
</reference>
<dbReference type="PROSITE" id="PS50011">
    <property type="entry name" value="PROTEIN_KINASE_DOM"/>
    <property type="match status" value="1"/>
</dbReference>
<gene>
    <name evidence="5" type="ORF">CNMCM6805_002516</name>
</gene>
<evidence type="ECO:0000313" key="5">
    <source>
        <dbReference type="EMBL" id="KAF4227939.1"/>
    </source>
</evidence>
<dbReference type="EMBL" id="JAAAPX010000163">
    <property type="protein sequence ID" value="KAF4227939.1"/>
    <property type="molecule type" value="Genomic_DNA"/>
</dbReference>
<dbReference type="Proteomes" id="UP000653565">
    <property type="component" value="Unassembled WGS sequence"/>
</dbReference>
<evidence type="ECO:0000256" key="3">
    <source>
        <dbReference type="ARBA" id="ARBA00022840"/>
    </source>
</evidence>
<dbReference type="Pfam" id="PF00069">
    <property type="entry name" value="Pkinase"/>
    <property type="match status" value="1"/>
</dbReference>
<dbReference type="SMART" id="SM00220">
    <property type="entry name" value="S_TKc"/>
    <property type="match status" value="1"/>
</dbReference>
<dbReference type="InterPro" id="IPR050117">
    <property type="entry name" value="MAPK"/>
</dbReference>
<dbReference type="InterPro" id="IPR011009">
    <property type="entry name" value="Kinase-like_dom_sf"/>
</dbReference>
<dbReference type="Gene3D" id="3.30.200.20">
    <property type="entry name" value="Phosphorylase Kinase, domain 1"/>
    <property type="match status" value="1"/>
</dbReference>
<comment type="caution">
    <text evidence="5">The sequence shown here is derived from an EMBL/GenBank/DDBJ whole genome shotgun (WGS) entry which is preliminary data.</text>
</comment>
<name>A0A8H4GHB8_9EURO</name>
<dbReference type="GO" id="GO:0004674">
    <property type="term" value="F:protein serine/threonine kinase activity"/>
    <property type="evidence" value="ECO:0007669"/>
    <property type="project" value="UniProtKB-KW"/>
</dbReference>
<keyword evidence="1" id="KW-0723">Serine/threonine-protein kinase</keyword>
<dbReference type="GO" id="GO:0005524">
    <property type="term" value="F:ATP binding"/>
    <property type="evidence" value="ECO:0007669"/>
    <property type="project" value="UniProtKB-KW"/>
</dbReference>
<keyword evidence="1" id="KW-0418">Kinase</keyword>
<evidence type="ECO:0000256" key="2">
    <source>
        <dbReference type="ARBA" id="ARBA00022741"/>
    </source>
</evidence>
<organism evidence="5 6">
    <name type="scientific">Aspergillus fumigatiaffinis</name>
    <dbReference type="NCBI Taxonomy" id="340414"/>
    <lineage>
        <taxon>Eukaryota</taxon>
        <taxon>Fungi</taxon>
        <taxon>Dikarya</taxon>
        <taxon>Ascomycota</taxon>
        <taxon>Pezizomycotina</taxon>
        <taxon>Eurotiomycetes</taxon>
        <taxon>Eurotiomycetidae</taxon>
        <taxon>Eurotiales</taxon>
        <taxon>Aspergillaceae</taxon>
        <taxon>Aspergillus</taxon>
        <taxon>Aspergillus subgen. Fumigati</taxon>
    </lineage>
</organism>
<protein>
    <recommendedName>
        <fullName evidence="4">Protein kinase domain-containing protein</fullName>
    </recommendedName>
</protein>
<keyword evidence="6" id="KW-1185">Reference proteome</keyword>
<accession>A0A8H4GHB8</accession>
<evidence type="ECO:0000256" key="1">
    <source>
        <dbReference type="ARBA" id="ARBA00022527"/>
    </source>
</evidence>
<dbReference type="SUPFAM" id="SSF56112">
    <property type="entry name" value="Protein kinase-like (PK-like)"/>
    <property type="match status" value="1"/>
</dbReference>
<keyword evidence="3" id="KW-0067">ATP-binding</keyword>
<proteinExistence type="predicted"/>
<dbReference type="Gene3D" id="1.10.510.10">
    <property type="entry name" value="Transferase(Phosphotransferase) domain 1"/>
    <property type="match status" value="1"/>
</dbReference>
<feature type="domain" description="Protein kinase" evidence="4">
    <location>
        <begin position="1"/>
        <end position="276"/>
    </location>
</feature>
<evidence type="ECO:0000259" key="4">
    <source>
        <dbReference type="PROSITE" id="PS50011"/>
    </source>
</evidence>
<evidence type="ECO:0000313" key="6">
    <source>
        <dbReference type="Proteomes" id="UP000653565"/>
    </source>
</evidence>
<reference evidence="5" key="1">
    <citation type="journal article" date="2020" name="bioRxiv">
        <title>Genomic and phenotypic heterogeneity of clinical isolates of the human pathogens Aspergillus fumigatus, Aspergillus lentulus and Aspergillus fumigatiaffinis.</title>
        <authorList>
            <person name="dos Santos R.A.C."/>
            <person name="Steenwyk J.L."/>
            <person name="Rivero-Menendez O."/>
            <person name="Mead M.E."/>
            <person name="Silva L.P."/>
            <person name="Bastos R.W."/>
            <person name="Alastruey-Izquierdo A."/>
            <person name="Goldman G.H."/>
            <person name="Rokas A."/>
        </authorList>
    </citation>
    <scope>NUCLEOTIDE SEQUENCE</scope>
    <source>
        <strain evidence="5">CNM-CM6805</strain>
    </source>
</reference>
<keyword evidence="2" id="KW-0547">Nucleotide-binding</keyword>
<dbReference type="InterPro" id="IPR000719">
    <property type="entry name" value="Prot_kinase_dom"/>
</dbReference>
<keyword evidence="1" id="KW-0808">Transferase</keyword>